<protein>
    <submittedName>
        <fullName evidence="1">Uncharacterized protein</fullName>
    </submittedName>
</protein>
<organism evidence="1 2">
    <name type="scientific">Scytonema hofmannii PCC 7110</name>
    <dbReference type="NCBI Taxonomy" id="128403"/>
    <lineage>
        <taxon>Bacteria</taxon>
        <taxon>Bacillati</taxon>
        <taxon>Cyanobacteriota</taxon>
        <taxon>Cyanophyceae</taxon>
        <taxon>Nostocales</taxon>
        <taxon>Scytonemataceae</taxon>
        <taxon>Scytonema</taxon>
    </lineage>
</organism>
<proteinExistence type="predicted"/>
<comment type="caution">
    <text evidence="1">The sequence shown here is derived from an EMBL/GenBank/DDBJ whole genome shotgun (WGS) entry which is preliminary data.</text>
</comment>
<reference evidence="1 2" key="1">
    <citation type="journal article" date="2013" name="Genome Biol. Evol.">
        <title>Genomes of Stigonematalean cyanobacteria (subsection V) and the evolution of oxygenic photosynthesis from prokaryotes to plastids.</title>
        <authorList>
            <person name="Dagan T."/>
            <person name="Roettger M."/>
            <person name="Stucken K."/>
            <person name="Landan G."/>
            <person name="Koch R."/>
            <person name="Major P."/>
            <person name="Gould S.B."/>
            <person name="Goremykin V.V."/>
            <person name="Rippka R."/>
            <person name="Tandeau de Marsac N."/>
            <person name="Gugger M."/>
            <person name="Lockhart P.J."/>
            <person name="Allen J.F."/>
            <person name="Brune I."/>
            <person name="Maus I."/>
            <person name="Puhler A."/>
            <person name="Martin W.F."/>
        </authorList>
    </citation>
    <scope>NUCLEOTIDE SEQUENCE [LARGE SCALE GENOMIC DNA]</scope>
    <source>
        <strain evidence="1 2">PCC 7110</strain>
    </source>
</reference>
<dbReference type="Proteomes" id="UP000076925">
    <property type="component" value="Unassembled WGS sequence"/>
</dbReference>
<name>A0A139XHR1_9CYAN</name>
<evidence type="ECO:0000313" key="2">
    <source>
        <dbReference type="Proteomes" id="UP000076925"/>
    </source>
</evidence>
<evidence type="ECO:0000313" key="1">
    <source>
        <dbReference type="EMBL" id="KYC44234.1"/>
    </source>
</evidence>
<dbReference type="OrthoDB" id="573173at2"/>
<dbReference type="RefSeq" id="WP_026134440.1">
    <property type="nucleotide sequence ID" value="NZ_KQ976354.1"/>
</dbReference>
<dbReference type="STRING" id="128403.WA1_02525"/>
<accession>A0A139XHR1</accession>
<dbReference type="AlphaFoldDB" id="A0A139XHR1"/>
<keyword evidence="2" id="KW-1185">Reference proteome</keyword>
<dbReference type="EMBL" id="ANNX02000012">
    <property type="protein sequence ID" value="KYC44234.1"/>
    <property type="molecule type" value="Genomic_DNA"/>
</dbReference>
<sequence length="90" mass="10069">MQIMLLSHEEVAKIAERMYSDSIRQKVESKENIGKMVIIDIGSGDYEVDKNGLRAANRLSEKHPDARLYGIRIGYNVAASLGGVMERVCE</sequence>
<gene>
    <name evidence="1" type="ORF">WA1_02525</name>
</gene>